<evidence type="ECO:0000256" key="1">
    <source>
        <dbReference type="ARBA" id="ARBA00022729"/>
    </source>
</evidence>
<dbReference type="NCBIfam" id="TIGR00413">
    <property type="entry name" value="rlpA"/>
    <property type="match status" value="1"/>
</dbReference>
<feature type="domain" description="SPOR" evidence="4">
    <location>
        <begin position="194"/>
        <end position="273"/>
    </location>
</feature>
<organism evidence="5">
    <name type="scientific">hydrothermal vent metagenome</name>
    <dbReference type="NCBI Taxonomy" id="652676"/>
    <lineage>
        <taxon>unclassified sequences</taxon>
        <taxon>metagenomes</taxon>
        <taxon>ecological metagenomes</taxon>
    </lineage>
</organism>
<evidence type="ECO:0000313" key="5">
    <source>
        <dbReference type="EMBL" id="VAW93875.1"/>
    </source>
</evidence>
<evidence type="ECO:0000256" key="2">
    <source>
        <dbReference type="ARBA" id="ARBA00023239"/>
    </source>
</evidence>
<dbReference type="InterPro" id="IPR036908">
    <property type="entry name" value="RlpA-like_sf"/>
</dbReference>
<dbReference type="SUPFAM" id="SSF110997">
    <property type="entry name" value="Sporulation related repeat"/>
    <property type="match status" value="1"/>
</dbReference>
<dbReference type="PROSITE" id="PS51724">
    <property type="entry name" value="SPOR"/>
    <property type="match status" value="1"/>
</dbReference>
<dbReference type="Gene3D" id="3.30.70.1070">
    <property type="entry name" value="Sporulation related repeat"/>
    <property type="match status" value="1"/>
</dbReference>
<dbReference type="PANTHER" id="PTHR34183:SF1">
    <property type="entry name" value="ENDOLYTIC PEPTIDOGLYCAN TRANSGLYCOSYLASE RLPA"/>
    <property type="match status" value="1"/>
</dbReference>
<dbReference type="SUPFAM" id="SSF50685">
    <property type="entry name" value="Barwin-like endoglucanases"/>
    <property type="match status" value="1"/>
</dbReference>
<dbReference type="GO" id="GO:0071555">
    <property type="term" value="P:cell wall organization"/>
    <property type="evidence" value="ECO:0007669"/>
    <property type="project" value="UniProtKB-KW"/>
</dbReference>
<dbReference type="Pfam" id="PF05036">
    <property type="entry name" value="SPOR"/>
    <property type="match status" value="1"/>
</dbReference>
<keyword evidence="1" id="KW-0732">Signal</keyword>
<sequence length="273" mass="30094">MQKYDQIVFRNTSILLLSVTLGACSFGSKRDAAPKHHVNVATIPDAVPRVESKSRGGNPKSYVVFGKTYYVMNSSHGYVERGIASWYGTAFHGKKTSNGETYSMYQMTAAHKSLPLPTYVQVKNLKNGKSIVVRVNDRGPFHHNRIIDLSYVAAKKLGIAGTGTGLVEVRSINPRSWNKSQQQTVSQNPNRSPISSSNTLFIQAGAFASQHNANQLQKRLLSLFPNKSIQLAKNSQDQLFRVRIGPISSVEEADRIAQTISDNGHPTPQVIIE</sequence>
<dbReference type="GO" id="GO:0009279">
    <property type="term" value="C:cell outer membrane"/>
    <property type="evidence" value="ECO:0007669"/>
    <property type="project" value="TreeGrafter"/>
</dbReference>
<dbReference type="InterPro" id="IPR009009">
    <property type="entry name" value="RlpA-like_DPBB"/>
</dbReference>
<gene>
    <name evidence="5" type="ORF">MNBD_GAMMA21-165</name>
</gene>
<dbReference type="GO" id="GO:0016829">
    <property type="term" value="F:lyase activity"/>
    <property type="evidence" value="ECO:0007669"/>
    <property type="project" value="UniProtKB-KW"/>
</dbReference>
<evidence type="ECO:0000259" key="4">
    <source>
        <dbReference type="PROSITE" id="PS51724"/>
    </source>
</evidence>
<accession>A0A3B0ZK81</accession>
<dbReference type="Pfam" id="PF03330">
    <property type="entry name" value="DPBB_1"/>
    <property type="match status" value="1"/>
</dbReference>
<dbReference type="FunFam" id="2.40.40.10:FF:000003">
    <property type="entry name" value="Endolytic peptidoglycan transglycosylase RlpA"/>
    <property type="match status" value="1"/>
</dbReference>
<dbReference type="AlphaFoldDB" id="A0A3B0ZK81"/>
<name>A0A3B0ZK81_9ZZZZ</name>
<dbReference type="InterPro" id="IPR034718">
    <property type="entry name" value="RlpA"/>
</dbReference>
<dbReference type="Gene3D" id="2.40.40.10">
    <property type="entry name" value="RlpA-like domain"/>
    <property type="match status" value="1"/>
</dbReference>
<reference evidence="5" key="1">
    <citation type="submission" date="2018-06" db="EMBL/GenBank/DDBJ databases">
        <authorList>
            <person name="Zhirakovskaya E."/>
        </authorList>
    </citation>
    <scope>NUCLEOTIDE SEQUENCE</scope>
</reference>
<keyword evidence="2" id="KW-0456">Lyase</keyword>
<dbReference type="PANTHER" id="PTHR34183">
    <property type="entry name" value="ENDOLYTIC PEPTIDOGLYCAN TRANSGLYCOSYLASE RLPA"/>
    <property type="match status" value="1"/>
</dbReference>
<evidence type="ECO:0000256" key="3">
    <source>
        <dbReference type="ARBA" id="ARBA00023316"/>
    </source>
</evidence>
<dbReference type="InterPro" id="IPR036680">
    <property type="entry name" value="SPOR-like_sf"/>
</dbReference>
<dbReference type="InterPro" id="IPR012997">
    <property type="entry name" value="RplA"/>
</dbReference>
<proteinExistence type="inferred from homology"/>
<dbReference type="HAMAP" id="MF_02071">
    <property type="entry name" value="RlpA"/>
    <property type="match status" value="1"/>
</dbReference>
<dbReference type="GO" id="GO:0042834">
    <property type="term" value="F:peptidoglycan binding"/>
    <property type="evidence" value="ECO:0007669"/>
    <property type="project" value="InterPro"/>
</dbReference>
<dbReference type="InterPro" id="IPR007730">
    <property type="entry name" value="SPOR-like_dom"/>
</dbReference>
<dbReference type="PROSITE" id="PS51257">
    <property type="entry name" value="PROKAR_LIPOPROTEIN"/>
    <property type="match status" value="1"/>
</dbReference>
<dbReference type="CDD" id="cd22268">
    <property type="entry name" value="DPBB_RlpA-like"/>
    <property type="match status" value="1"/>
</dbReference>
<protein>
    <submittedName>
        <fullName evidence="5">Septum-associated rare lipoprotein A</fullName>
    </submittedName>
</protein>
<dbReference type="EMBL" id="UOFR01000023">
    <property type="protein sequence ID" value="VAW93875.1"/>
    <property type="molecule type" value="Genomic_DNA"/>
</dbReference>
<keyword evidence="5" id="KW-0449">Lipoprotein</keyword>
<keyword evidence="3" id="KW-0961">Cell wall biogenesis/degradation</keyword>